<dbReference type="RefSeq" id="WP_240591291.1">
    <property type="nucleotide sequence ID" value="NZ_JAKUDL010000004.1"/>
</dbReference>
<dbReference type="PANTHER" id="PTHR23403:SF1">
    <property type="entry name" value="TREHALASE"/>
    <property type="match status" value="1"/>
</dbReference>
<dbReference type="InterPro" id="IPR001661">
    <property type="entry name" value="Glyco_hydro_37"/>
</dbReference>
<protein>
    <submittedName>
        <fullName evidence="3">Cell wall anchor protein</fullName>
    </submittedName>
</protein>
<dbReference type="Gene3D" id="2.70.98.50">
    <property type="entry name" value="putative glycoside hydrolase family protein from bacillus halodurans"/>
    <property type="match status" value="1"/>
</dbReference>
<accession>A0AAJ1F0V6</accession>
<evidence type="ECO:0000313" key="3">
    <source>
        <dbReference type="EMBL" id="MCH4295012.1"/>
    </source>
</evidence>
<dbReference type="EMBL" id="JAKUDL010000004">
    <property type="protein sequence ID" value="MCH4295012.1"/>
    <property type="molecule type" value="Genomic_DNA"/>
</dbReference>
<dbReference type="GO" id="GO:0004555">
    <property type="term" value="F:alpha,alpha-trehalase activity"/>
    <property type="evidence" value="ECO:0007669"/>
    <property type="project" value="InterPro"/>
</dbReference>
<keyword evidence="4" id="KW-1185">Reference proteome</keyword>
<name>A0AAJ1F0V6_9GAMM</name>
<comment type="caution">
    <text evidence="3">The sequence shown here is derived from an EMBL/GenBank/DDBJ whole genome shotgun (WGS) entry which is preliminary data.</text>
</comment>
<dbReference type="AlphaFoldDB" id="A0AAJ1F0V6"/>
<dbReference type="Proteomes" id="UP001297581">
    <property type="component" value="Unassembled WGS sequence"/>
</dbReference>
<reference evidence="3 4" key="1">
    <citation type="submission" date="2022-02" db="EMBL/GenBank/DDBJ databases">
        <title>The genome sequence of Shewanella sp. 3B26.</title>
        <authorList>
            <person name="Du J."/>
        </authorList>
    </citation>
    <scope>NUCLEOTIDE SEQUENCE [LARGE SCALE GENOMIC DNA]</scope>
    <source>
        <strain evidence="3 4">3B26</strain>
    </source>
</reference>
<dbReference type="InterPro" id="IPR054491">
    <property type="entry name" value="MGH1-like_GH"/>
</dbReference>
<evidence type="ECO:0000259" key="1">
    <source>
        <dbReference type="Pfam" id="PF21152"/>
    </source>
</evidence>
<dbReference type="InterPro" id="IPR048450">
    <property type="entry name" value="YgjK_N"/>
</dbReference>
<evidence type="ECO:0000259" key="2">
    <source>
        <dbReference type="Pfam" id="PF22422"/>
    </source>
</evidence>
<organism evidence="3 4">
    <name type="scientific">Shewanella zhuhaiensis</name>
    <dbReference type="NCBI Taxonomy" id="2919576"/>
    <lineage>
        <taxon>Bacteria</taxon>
        <taxon>Pseudomonadati</taxon>
        <taxon>Pseudomonadota</taxon>
        <taxon>Gammaproteobacteria</taxon>
        <taxon>Alteromonadales</taxon>
        <taxon>Shewanellaceae</taxon>
        <taxon>Shewanella</taxon>
    </lineage>
</organism>
<dbReference type="InterPro" id="IPR012341">
    <property type="entry name" value="6hp_glycosidase-like_sf"/>
</dbReference>
<dbReference type="InterPro" id="IPR008928">
    <property type="entry name" value="6-hairpin_glycosidase_sf"/>
</dbReference>
<dbReference type="Pfam" id="PF22422">
    <property type="entry name" value="MGH1-like_GH"/>
    <property type="match status" value="1"/>
</dbReference>
<dbReference type="SUPFAM" id="SSF48208">
    <property type="entry name" value="Six-hairpin glycosidases"/>
    <property type="match status" value="1"/>
</dbReference>
<dbReference type="Gene3D" id="1.50.10.10">
    <property type="match status" value="1"/>
</dbReference>
<dbReference type="PANTHER" id="PTHR23403">
    <property type="entry name" value="TREHALASE"/>
    <property type="match status" value="1"/>
</dbReference>
<evidence type="ECO:0000313" key="4">
    <source>
        <dbReference type="Proteomes" id="UP001297581"/>
    </source>
</evidence>
<feature type="domain" description="Glucosidase YgjK N-terminal" evidence="1">
    <location>
        <begin position="22"/>
        <end position="246"/>
    </location>
</feature>
<feature type="domain" description="Mannosylglycerate hydrolase MGH1-like glycoside hydrolase" evidence="2">
    <location>
        <begin position="321"/>
        <end position="690"/>
    </location>
</feature>
<dbReference type="GO" id="GO:0005993">
    <property type="term" value="P:trehalose catabolic process"/>
    <property type="evidence" value="ECO:0007669"/>
    <property type="project" value="TreeGrafter"/>
</dbReference>
<gene>
    <name evidence="3" type="ORF">MJ923_11940</name>
</gene>
<dbReference type="Pfam" id="PF21152">
    <property type="entry name" value="YgjK_N"/>
    <property type="match status" value="1"/>
</dbReference>
<sequence length="707" mass="79090">MSACLMLCALALPATDLLPYEGVPREAERRDNRGNLYLPAVYTDLGAWHGYHQATDSARGRFPGPMIIAEEYSIHLADAIEVWSVAADGVAQVPETAAFSSRSEPWGLFQQLQWPVASLTLALEYLDSRTAIASTRITNTSDKSIQYQLKREGAPFAVHKVGPLTHAPVLGAVEGSRSVQWPMVSVRDTWNLMLSDASFQLVFEDNPELELTPNKGYTATTSITLAPGETRQFRTAHRYFHTDKERTGWQLDWGQVDAELAANHQRWQQRFARLTPAGDQALDAVAAKALMTLAHNWRSAAGAIKRDAITPSYSYKWFNGVWAWDSWKQAVALARFDSGLAKSNVEAMFDYQFGADDPIRPQDAGSLPDAIFYNPSPDRGGDGGNWNERNGKPPLSAWAVWEINNQAHDKEFVKRMYPKLRAYHQWWYRNRDHNRNGLAEYGANVHPAHVKDGKADREAIVQAAAWESGMDNAPRFDDRSGLQVLENRDAKGNLLGYSLSQESVDLNAYLFAEKHYLAKLADGLGMAEEAESWRDQASVLGEQIRQLMWDEDSGFFYDIDSESGKPLIQAGKGVEGWIPLWAGVASQAQAKRQIAAQLGEDSFGTYIPFPTVSKDNPHFDARHYWRGPVWLDQLYFALEGLDKYGERDKAIALSKALYQRGIGIMGTAPIHENYHPLTGEPLHATNFSWSASVLLLIHQRWLSGPKP</sequence>
<proteinExistence type="predicted"/>